<evidence type="ECO:0000256" key="1">
    <source>
        <dbReference type="ARBA" id="ARBA00010491"/>
    </source>
</evidence>
<dbReference type="GO" id="GO:0070009">
    <property type="term" value="F:serine-type aminopeptidase activity"/>
    <property type="evidence" value="ECO:0007669"/>
    <property type="project" value="InterPro"/>
</dbReference>
<dbReference type="GO" id="GO:0006508">
    <property type="term" value="P:proteolysis"/>
    <property type="evidence" value="ECO:0007669"/>
    <property type="project" value="UniProtKB-KW"/>
</dbReference>
<dbReference type="InterPro" id="IPR009003">
    <property type="entry name" value="Peptidase_S1_PA"/>
</dbReference>
<dbReference type="PANTHER" id="PTHR38469:SF1">
    <property type="entry name" value="PERIPLASMIC PEPTIDASE SUBFAMILY S1B"/>
    <property type="match status" value="1"/>
</dbReference>
<dbReference type="GO" id="GO:0008239">
    <property type="term" value="F:dipeptidyl-peptidase activity"/>
    <property type="evidence" value="ECO:0007669"/>
    <property type="project" value="InterPro"/>
</dbReference>
<keyword evidence="2" id="KW-0031">Aminopeptidase</keyword>
<proteinExistence type="inferred from homology"/>
<dbReference type="InterPro" id="IPR043504">
    <property type="entry name" value="Peptidase_S1_PA_chymotrypsin"/>
</dbReference>
<dbReference type="PANTHER" id="PTHR38469">
    <property type="entry name" value="PERIPLASMIC PEPTIDASE SUBFAMILY S1B"/>
    <property type="match status" value="1"/>
</dbReference>
<sequence length="400" mass="45288">MSKSTEVRIKYASKNASVSNAWKKWQGESKGLVRLNTINQKLSFEKGFDQWAKGKKEYEGIIRKIALLYSKLEPYSFATDYYNEAINANEIFRFAGSLSNAIRRGSKMTPEVLAQNIRSISSSFYKDYFTPIDYRSFVLLVNEYYKNVPNDMKPAYFRDIIKELGSVEAYAEYIYGKTILADSSALFEAISGGVTAETFANDPVFVMYDQFSSFQAGTIKPVSDSINEELNLLYRTYMKGQMEYSKNKEFYPDANSTLRIAYGNVGGYMPSDAVYYKHYTTLEGIMEKDNPQVYDYDIPQVLRDVYKKKDFGPWTVDGTVPVCFVATNHTSGGNSGSPVINANGELIGINFDRVWEGTMSDIAFDPAMCRNISLDIRYVLFVVDKVAGASNLIEEMVISR</sequence>
<dbReference type="Gene3D" id="2.40.10.10">
    <property type="entry name" value="Trypsin-like serine proteases"/>
    <property type="match status" value="1"/>
</dbReference>
<gene>
    <name evidence="6" type="ORF">SDC9_71523</name>
</gene>
<keyword evidence="5 6" id="KW-0378">Hydrolase</keyword>
<evidence type="ECO:0000256" key="2">
    <source>
        <dbReference type="ARBA" id="ARBA00022438"/>
    </source>
</evidence>
<evidence type="ECO:0000256" key="4">
    <source>
        <dbReference type="ARBA" id="ARBA00022729"/>
    </source>
</evidence>
<evidence type="ECO:0000256" key="5">
    <source>
        <dbReference type="ARBA" id="ARBA00022801"/>
    </source>
</evidence>
<protein>
    <submittedName>
        <fullName evidence="6">Asp/Glu-specific dipeptidyl-peptidase</fullName>
        <ecNumber evidence="6">3.4.14.-</ecNumber>
    </submittedName>
</protein>
<organism evidence="6">
    <name type="scientific">bioreactor metagenome</name>
    <dbReference type="NCBI Taxonomy" id="1076179"/>
    <lineage>
        <taxon>unclassified sequences</taxon>
        <taxon>metagenomes</taxon>
        <taxon>ecological metagenomes</taxon>
    </lineage>
</organism>
<evidence type="ECO:0000313" key="6">
    <source>
        <dbReference type="EMBL" id="MPM25034.1"/>
    </source>
</evidence>
<accession>A0A644YG04</accession>
<dbReference type="SUPFAM" id="SSF50494">
    <property type="entry name" value="Trypsin-like serine proteases"/>
    <property type="match status" value="1"/>
</dbReference>
<evidence type="ECO:0000256" key="3">
    <source>
        <dbReference type="ARBA" id="ARBA00022670"/>
    </source>
</evidence>
<dbReference type="EMBL" id="VSSQ01004399">
    <property type="protein sequence ID" value="MPM25034.1"/>
    <property type="molecule type" value="Genomic_DNA"/>
</dbReference>
<keyword evidence="3" id="KW-0645">Protease</keyword>
<reference evidence="6" key="1">
    <citation type="submission" date="2019-08" db="EMBL/GenBank/DDBJ databases">
        <authorList>
            <person name="Kucharzyk K."/>
            <person name="Murdoch R.W."/>
            <person name="Higgins S."/>
            <person name="Loffler F."/>
        </authorList>
    </citation>
    <scope>NUCLEOTIDE SEQUENCE</scope>
</reference>
<comment type="similarity">
    <text evidence="1">Belongs to the peptidase S46 family.</text>
</comment>
<name>A0A644YG04_9ZZZZ</name>
<dbReference type="AlphaFoldDB" id="A0A644YG04"/>
<dbReference type="InterPro" id="IPR019500">
    <property type="entry name" value="Pep_S46"/>
</dbReference>
<dbReference type="EC" id="3.4.14.-" evidence="6"/>
<dbReference type="Pfam" id="PF10459">
    <property type="entry name" value="Peptidase_S46"/>
    <property type="match status" value="1"/>
</dbReference>
<keyword evidence="4" id="KW-0732">Signal</keyword>
<comment type="caution">
    <text evidence="6">The sequence shown here is derived from an EMBL/GenBank/DDBJ whole genome shotgun (WGS) entry which is preliminary data.</text>
</comment>